<comment type="caution">
    <text evidence="2">The sequence shown here is derived from an EMBL/GenBank/DDBJ whole genome shotgun (WGS) entry which is preliminary data.</text>
</comment>
<feature type="region of interest" description="Disordered" evidence="1">
    <location>
        <begin position="106"/>
        <end position="145"/>
    </location>
</feature>
<sequence>MAINYHLIHEDFVHDESLAENVELFTQQPPINDKRWMFVSKILAWVAPRQYYDEGGIFCECSISYGRYLGLFPTSVFSNMLAIGVFLMSSKPDFEKKCSVDEHAFVNQIHPKRPESQREPPEDNELDRNHECAAPPAGEEGRDEMRPDELGLVCSPERSALLDNLRAEKHEEDEYRVEKEQVNKDLEEGRDRAPEKRVVTGGEERLESLVAEVIDRRRQENVVGDVGEPPPTVVDERGGSAAPGCTDAWSVLVVVMSPFPFERELVPLGHEVTKHAYRGRCHCLGRKGRSIEAVRVPLQQEVHPASEMRMCLWKWIMMG</sequence>
<dbReference type="Proteomes" id="UP000266841">
    <property type="component" value="Unassembled WGS sequence"/>
</dbReference>
<feature type="region of interest" description="Disordered" evidence="1">
    <location>
        <begin position="170"/>
        <end position="200"/>
    </location>
</feature>
<feature type="compositionally biased region" description="Basic and acidic residues" evidence="1">
    <location>
        <begin position="112"/>
        <end position="131"/>
    </location>
</feature>
<keyword evidence="3" id="KW-1185">Reference proteome</keyword>
<evidence type="ECO:0000313" key="2">
    <source>
        <dbReference type="EMBL" id="EJK58614.1"/>
    </source>
</evidence>
<dbReference type="EMBL" id="AGNL01024714">
    <property type="protein sequence ID" value="EJK58614.1"/>
    <property type="molecule type" value="Genomic_DNA"/>
</dbReference>
<gene>
    <name evidence="2" type="ORF">THAOC_21247</name>
</gene>
<organism evidence="2 3">
    <name type="scientific">Thalassiosira oceanica</name>
    <name type="common">Marine diatom</name>
    <dbReference type="NCBI Taxonomy" id="159749"/>
    <lineage>
        <taxon>Eukaryota</taxon>
        <taxon>Sar</taxon>
        <taxon>Stramenopiles</taxon>
        <taxon>Ochrophyta</taxon>
        <taxon>Bacillariophyta</taxon>
        <taxon>Coscinodiscophyceae</taxon>
        <taxon>Thalassiosirophycidae</taxon>
        <taxon>Thalassiosirales</taxon>
        <taxon>Thalassiosiraceae</taxon>
        <taxon>Thalassiosira</taxon>
    </lineage>
</organism>
<proteinExistence type="predicted"/>
<dbReference type="AlphaFoldDB" id="K0S1G9"/>
<accession>K0S1G9</accession>
<evidence type="ECO:0000313" key="3">
    <source>
        <dbReference type="Proteomes" id="UP000266841"/>
    </source>
</evidence>
<reference evidence="2 3" key="1">
    <citation type="journal article" date="2012" name="Genome Biol.">
        <title>Genome and low-iron response of an oceanic diatom adapted to chronic iron limitation.</title>
        <authorList>
            <person name="Lommer M."/>
            <person name="Specht M."/>
            <person name="Roy A.S."/>
            <person name="Kraemer L."/>
            <person name="Andreson R."/>
            <person name="Gutowska M.A."/>
            <person name="Wolf J."/>
            <person name="Bergner S.V."/>
            <person name="Schilhabel M.B."/>
            <person name="Klostermeier U.C."/>
            <person name="Beiko R.G."/>
            <person name="Rosenstiel P."/>
            <person name="Hippler M."/>
            <person name="Laroche J."/>
        </authorList>
    </citation>
    <scope>NUCLEOTIDE SEQUENCE [LARGE SCALE GENOMIC DNA]</scope>
    <source>
        <strain evidence="2 3">CCMP1005</strain>
    </source>
</reference>
<evidence type="ECO:0000256" key="1">
    <source>
        <dbReference type="SAM" id="MobiDB-lite"/>
    </source>
</evidence>
<name>K0S1G9_THAOC</name>
<protein>
    <submittedName>
        <fullName evidence="2">Uncharacterized protein</fullName>
    </submittedName>
</protein>